<keyword evidence="3" id="KW-1185">Reference proteome</keyword>
<dbReference type="Proteomes" id="UP001500037">
    <property type="component" value="Unassembled WGS sequence"/>
</dbReference>
<dbReference type="Pfam" id="PF13408">
    <property type="entry name" value="Zn_ribbon_recom"/>
    <property type="match status" value="1"/>
</dbReference>
<evidence type="ECO:0000313" key="3">
    <source>
        <dbReference type="Proteomes" id="UP001500037"/>
    </source>
</evidence>
<protein>
    <recommendedName>
        <fullName evidence="1">Recombinase zinc beta ribbon domain-containing protein</fullName>
    </recommendedName>
</protein>
<feature type="domain" description="Recombinase zinc beta ribbon" evidence="1">
    <location>
        <begin position="23"/>
        <end position="77"/>
    </location>
</feature>
<proteinExistence type="predicted"/>
<accession>A0ABN1VQ19</accession>
<evidence type="ECO:0000259" key="1">
    <source>
        <dbReference type="Pfam" id="PF13408"/>
    </source>
</evidence>
<sequence>MRELRQTLAQAAAAASRPRQSYPLTGLVQCTACGHHMVGEVIGDYRTYACGSKSGAVQGRCTRHIAAQSLEAFVEEAAIRILEAIGPGGLAVAPVAVPGFAALPGDGPSDRATQLAIAVRPVDALDGVVTGPMARFAWRRLSLERKAAALSVLFRVIRIGPSSTARSVFDPTRIDAVPHPFHGAAEQR</sequence>
<dbReference type="RefSeq" id="WP_344438890.1">
    <property type="nucleotide sequence ID" value="NZ_BAAALF010000006.1"/>
</dbReference>
<organism evidence="2 3">
    <name type="scientific">Kitasatospora nipponensis</name>
    <dbReference type="NCBI Taxonomy" id="258049"/>
    <lineage>
        <taxon>Bacteria</taxon>
        <taxon>Bacillati</taxon>
        <taxon>Actinomycetota</taxon>
        <taxon>Actinomycetes</taxon>
        <taxon>Kitasatosporales</taxon>
        <taxon>Streptomycetaceae</taxon>
        <taxon>Kitasatospora</taxon>
    </lineage>
</organism>
<dbReference type="InterPro" id="IPR025827">
    <property type="entry name" value="Zn_ribbon_recom_dom"/>
</dbReference>
<comment type="caution">
    <text evidence="2">The sequence shown here is derived from an EMBL/GenBank/DDBJ whole genome shotgun (WGS) entry which is preliminary data.</text>
</comment>
<reference evidence="2 3" key="1">
    <citation type="journal article" date="2019" name="Int. J. Syst. Evol. Microbiol.">
        <title>The Global Catalogue of Microorganisms (GCM) 10K type strain sequencing project: providing services to taxonomists for standard genome sequencing and annotation.</title>
        <authorList>
            <consortium name="The Broad Institute Genomics Platform"/>
            <consortium name="The Broad Institute Genome Sequencing Center for Infectious Disease"/>
            <person name="Wu L."/>
            <person name="Ma J."/>
        </authorList>
    </citation>
    <scope>NUCLEOTIDE SEQUENCE [LARGE SCALE GENOMIC DNA]</scope>
    <source>
        <strain evidence="2 3">JCM 13004</strain>
    </source>
</reference>
<evidence type="ECO:0000313" key="2">
    <source>
        <dbReference type="EMBL" id="GAA1219321.1"/>
    </source>
</evidence>
<name>A0ABN1VQ19_9ACTN</name>
<gene>
    <name evidence="2" type="ORF">GCM10009665_06760</name>
</gene>
<dbReference type="EMBL" id="BAAALF010000006">
    <property type="protein sequence ID" value="GAA1219321.1"/>
    <property type="molecule type" value="Genomic_DNA"/>
</dbReference>